<feature type="region of interest" description="Disordered" evidence="2">
    <location>
        <begin position="247"/>
        <end position="339"/>
    </location>
</feature>
<keyword evidence="1" id="KW-0863">Zinc-finger</keyword>
<evidence type="ECO:0000256" key="2">
    <source>
        <dbReference type="SAM" id="MobiDB-lite"/>
    </source>
</evidence>
<dbReference type="PROSITE" id="PS50158">
    <property type="entry name" value="ZF_CCHC"/>
    <property type="match status" value="1"/>
</dbReference>
<feature type="compositionally biased region" description="Basic residues" evidence="2">
    <location>
        <begin position="315"/>
        <end position="325"/>
    </location>
</feature>
<organism evidence="4 5">
    <name type="scientific">Chara braunii</name>
    <name type="common">Braun's stonewort</name>
    <dbReference type="NCBI Taxonomy" id="69332"/>
    <lineage>
        <taxon>Eukaryota</taxon>
        <taxon>Viridiplantae</taxon>
        <taxon>Streptophyta</taxon>
        <taxon>Charophyceae</taxon>
        <taxon>Charales</taxon>
        <taxon>Characeae</taxon>
        <taxon>Chara</taxon>
    </lineage>
</organism>
<dbReference type="SUPFAM" id="SSF57756">
    <property type="entry name" value="Retrovirus zinc finger-like domains"/>
    <property type="match status" value="1"/>
</dbReference>
<evidence type="ECO:0000256" key="1">
    <source>
        <dbReference type="PROSITE-ProRule" id="PRU00047"/>
    </source>
</evidence>
<protein>
    <recommendedName>
        <fullName evidence="3">CCHC-type domain-containing protein</fullName>
    </recommendedName>
</protein>
<evidence type="ECO:0000259" key="3">
    <source>
        <dbReference type="PROSITE" id="PS50158"/>
    </source>
</evidence>
<dbReference type="AlphaFoldDB" id="A0A388JK33"/>
<dbReference type="InterPro" id="IPR001878">
    <property type="entry name" value="Znf_CCHC"/>
</dbReference>
<keyword evidence="5" id="KW-1185">Reference proteome</keyword>
<feature type="region of interest" description="Disordered" evidence="2">
    <location>
        <begin position="1"/>
        <end position="100"/>
    </location>
</feature>
<accession>A0A388JK33</accession>
<dbReference type="GO" id="GO:0008270">
    <property type="term" value="F:zinc ion binding"/>
    <property type="evidence" value="ECO:0007669"/>
    <property type="project" value="UniProtKB-KW"/>
</dbReference>
<evidence type="ECO:0000313" key="5">
    <source>
        <dbReference type="Proteomes" id="UP000265515"/>
    </source>
</evidence>
<evidence type="ECO:0000313" key="4">
    <source>
        <dbReference type="EMBL" id="GBG43655.1"/>
    </source>
</evidence>
<dbReference type="Gene3D" id="4.10.60.10">
    <property type="entry name" value="Zinc finger, CCHC-type"/>
    <property type="match status" value="1"/>
</dbReference>
<feature type="domain" description="CCHC-type" evidence="3">
    <location>
        <begin position="43"/>
        <end position="58"/>
    </location>
</feature>
<name>A0A388JK33_CHABU</name>
<feature type="compositionally biased region" description="Basic and acidic residues" evidence="2">
    <location>
        <begin position="115"/>
        <end position="124"/>
    </location>
</feature>
<keyword evidence="1" id="KW-0479">Metal-binding</keyword>
<dbReference type="InterPro" id="IPR036875">
    <property type="entry name" value="Znf_CCHC_sf"/>
</dbReference>
<dbReference type="Pfam" id="PF00098">
    <property type="entry name" value="zf-CCHC"/>
    <property type="match status" value="1"/>
</dbReference>
<proteinExistence type="predicted"/>
<dbReference type="GO" id="GO:0003676">
    <property type="term" value="F:nucleic acid binding"/>
    <property type="evidence" value="ECO:0007669"/>
    <property type="project" value="InterPro"/>
</dbReference>
<sequence>MSSQGHYDRNERDRERGEWDRGRRDCDSTDEHGERRSYRPPTCFACNEVGHYANQCPNRSKRYSNVRPTTSSDSRRARSPRRYEPRSREPSPTLDPQIRSTIEKLGKSVAVMEEHYATEREKREQKARKKLEKEEAQRREAEEAARLEEERITAEKKARKRKQKLILEDQRRAEMQKDLQIQLVHVGDLEDRLIQRLNQAVARPSKLDRGKKKVSYCSDVDESASSQGYASDTSVTQELGACVDRLKISKKRKRGPEPVFEDPSPPMGLSAKCTPKRGILKPVKLTGRLTRSKSKKGGGGLTPTSASKKIATPLSKRRTPSKKKNPSFTPLSKASLERL</sequence>
<feature type="compositionally biased region" description="Basic and acidic residues" evidence="2">
    <location>
        <begin position="1"/>
        <end position="37"/>
    </location>
</feature>
<feature type="compositionally biased region" description="Basic and acidic residues" evidence="2">
    <location>
        <begin position="73"/>
        <end position="89"/>
    </location>
</feature>
<dbReference type="EMBL" id="BFEA01003136">
    <property type="protein sequence ID" value="GBG43655.1"/>
    <property type="molecule type" value="Genomic_DNA"/>
</dbReference>
<feature type="compositionally biased region" description="Basic and acidic residues" evidence="2">
    <location>
        <begin position="131"/>
        <end position="156"/>
    </location>
</feature>
<comment type="caution">
    <text evidence="4">The sequence shown here is derived from an EMBL/GenBank/DDBJ whole genome shotgun (WGS) entry which is preliminary data.</text>
</comment>
<gene>
    <name evidence="4" type="ORF">CBR_g77229</name>
</gene>
<keyword evidence="1" id="KW-0862">Zinc</keyword>
<feature type="region of interest" description="Disordered" evidence="2">
    <location>
        <begin position="115"/>
        <end position="162"/>
    </location>
</feature>
<dbReference type="Gramene" id="GBG43655">
    <property type="protein sequence ID" value="GBG43655"/>
    <property type="gene ID" value="CBR_g77229"/>
</dbReference>
<reference evidence="4 5" key="1">
    <citation type="journal article" date="2018" name="Cell">
        <title>The Chara Genome: Secondary Complexity and Implications for Plant Terrestrialization.</title>
        <authorList>
            <person name="Nishiyama T."/>
            <person name="Sakayama H."/>
            <person name="Vries J.D."/>
            <person name="Buschmann H."/>
            <person name="Saint-Marcoux D."/>
            <person name="Ullrich K.K."/>
            <person name="Haas F.B."/>
            <person name="Vanderstraeten L."/>
            <person name="Becker D."/>
            <person name="Lang D."/>
            <person name="Vosolsobe S."/>
            <person name="Rombauts S."/>
            <person name="Wilhelmsson P.K.I."/>
            <person name="Janitza P."/>
            <person name="Kern R."/>
            <person name="Heyl A."/>
            <person name="Rumpler F."/>
            <person name="Villalobos L.I.A.C."/>
            <person name="Clay J.M."/>
            <person name="Skokan R."/>
            <person name="Toyoda A."/>
            <person name="Suzuki Y."/>
            <person name="Kagoshima H."/>
            <person name="Schijlen E."/>
            <person name="Tajeshwar N."/>
            <person name="Catarino B."/>
            <person name="Hetherington A.J."/>
            <person name="Saltykova A."/>
            <person name="Bonnot C."/>
            <person name="Breuninger H."/>
            <person name="Symeonidi A."/>
            <person name="Radhakrishnan G.V."/>
            <person name="Van Nieuwerburgh F."/>
            <person name="Deforce D."/>
            <person name="Chang C."/>
            <person name="Karol K.G."/>
            <person name="Hedrich R."/>
            <person name="Ulvskov P."/>
            <person name="Glockner G."/>
            <person name="Delwiche C.F."/>
            <person name="Petrasek J."/>
            <person name="Van de Peer Y."/>
            <person name="Friml J."/>
            <person name="Beilby M."/>
            <person name="Dolan L."/>
            <person name="Kohara Y."/>
            <person name="Sugano S."/>
            <person name="Fujiyama A."/>
            <person name="Delaux P.-M."/>
            <person name="Quint M."/>
            <person name="TheiBen G."/>
            <person name="Hagemann M."/>
            <person name="Harholt J."/>
            <person name="Dunand C."/>
            <person name="Zachgo S."/>
            <person name="Langdale J."/>
            <person name="Maumus F."/>
            <person name="Straeten D.V.D."/>
            <person name="Gould S.B."/>
            <person name="Rensing S.A."/>
        </authorList>
    </citation>
    <scope>NUCLEOTIDE SEQUENCE [LARGE SCALE GENOMIC DNA]</scope>
    <source>
        <strain evidence="4 5">S276</strain>
    </source>
</reference>
<dbReference type="Proteomes" id="UP000265515">
    <property type="component" value="Unassembled WGS sequence"/>
</dbReference>
<dbReference type="SMART" id="SM00343">
    <property type="entry name" value="ZnF_C2HC"/>
    <property type="match status" value="1"/>
</dbReference>